<evidence type="ECO:0000256" key="2">
    <source>
        <dbReference type="ARBA" id="ARBA00004496"/>
    </source>
</evidence>
<gene>
    <name evidence="9" type="ORF">MHBO_001891</name>
</gene>
<name>A0ABV2AKJ7_9EUKA</name>
<sequence>MPSGINFFDDIFSPSKLGFSTGQICALIIDQKTCHFKDFLKKFLFFHQSSENPSYYLVCEEDFLTNFNKTAKSADLKAKNQTQNLANQPNLKMAWQYNKYFTNNKSKNDPTFFFNGPILENDDTKNNVEKDKFVIMEKTNDFGLQYLKNKIIAKNKFRMYTDIFLKSDKSVNEQKLWRTLYIFKQFVKTQNCVLFIAIKNEIFTNKLRHLVDIILHVKSFEGDFNSPNPKSEYGDYDGIVNLLKCSFRATNDFCFLYKKRFKNLKIEKFSLPPEMLREDLAETKIDDKF</sequence>
<evidence type="ECO:0000313" key="9">
    <source>
        <dbReference type="EMBL" id="MES1920194.1"/>
    </source>
</evidence>
<reference evidence="9 10" key="1">
    <citation type="journal article" date="2024" name="BMC Biol.">
        <title>Comparative genomics of Ascetosporea gives new insight into the evolutionary basis for animal parasitism in Rhizaria.</title>
        <authorList>
            <person name="Hiltunen Thoren M."/>
            <person name="Onut-Brannstrom I."/>
            <person name="Alfjorden A."/>
            <person name="Peckova H."/>
            <person name="Swords F."/>
            <person name="Hooper C."/>
            <person name="Holzer A.S."/>
            <person name="Bass D."/>
            <person name="Burki F."/>
        </authorList>
    </citation>
    <scope>NUCLEOTIDE SEQUENCE [LARGE SCALE GENOMIC DNA]</scope>
    <source>
        <strain evidence="9">20-A016</strain>
    </source>
</reference>
<evidence type="ECO:0000256" key="5">
    <source>
        <dbReference type="ARBA" id="ARBA00020265"/>
    </source>
</evidence>
<comment type="similarity">
    <text evidence="4">Belongs to the ELP4 family.</text>
</comment>
<protein>
    <recommendedName>
        <fullName evidence="5">Elongator complex protein 4</fullName>
    </recommendedName>
</protein>
<dbReference type="InterPro" id="IPR027417">
    <property type="entry name" value="P-loop_NTPase"/>
</dbReference>
<evidence type="ECO:0000256" key="4">
    <source>
        <dbReference type="ARBA" id="ARBA00007573"/>
    </source>
</evidence>
<evidence type="ECO:0000256" key="7">
    <source>
        <dbReference type="ARBA" id="ARBA00022694"/>
    </source>
</evidence>
<comment type="subcellular location">
    <subcellularLocation>
        <location evidence="2">Cytoplasm</location>
    </subcellularLocation>
    <subcellularLocation>
        <location evidence="1">Nucleus</location>
    </subcellularLocation>
</comment>
<dbReference type="PANTHER" id="PTHR12896">
    <property type="entry name" value="PAX6 NEIGHBOR PROTEIN PAXNEB"/>
    <property type="match status" value="1"/>
</dbReference>
<evidence type="ECO:0000313" key="10">
    <source>
        <dbReference type="Proteomes" id="UP001439008"/>
    </source>
</evidence>
<evidence type="ECO:0000256" key="1">
    <source>
        <dbReference type="ARBA" id="ARBA00004123"/>
    </source>
</evidence>
<dbReference type="Pfam" id="PF05625">
    <property type="entry name" value="PAXNEB"/>
    <property type="match status" value="1"/>
</dbReference>
<keyword evidence="8" id="KW-0539">Nucleus</keyword>
<dbReference type="InterPro" id="IPR008728">
    <property type="entry name" value="Elongator_complex_protein_4"/>
</dbReference>
<keyword evidence="10" id="KW-1185">Reference proteome</keyword>
<keyword evidence="7" id="KW-0819">tRNA processing</keyword>
<dbReference type="EMBL" id="JBDODL010000545">
    <property type="protein sequence ID" value="MES1920194.1"/>
    <property type="molecule type" value="Genomic_DNA"/>
</dbReference>
<organism evidence="9 10">
    <name type="scientific">Bonamia ostreae</name>
    <dbReference type="NCBI Taxonomy" id="126728"/>
    <lineage>
        <taxon>Eukaryota</taxon>
        <taxon>Sar</taxon>
        <taxon>Rhizaria</taxon>
        <taxon>Endomyxa</taxon>
        <taxon>Ascetosporea</taxon>
        <taxon>Haplosporida</taxon>
        <taxon>Bonamia</taxon>
    </lineage>
</organism>
<comment type="pathway">
    <text evidence="3">tRNA modification; 5-methoxycarbonylmethyl-2-thiouridine-tRNA biosynthesis.</text>
</comment>
<proteinExistence type="inferred from homology"/>
<dbReference type="Proteomes" id="UP001439008">
    <property type="component" value="Unassembled WGS sequence"/>
</dbReference>
<evidence type="ECO:0000256" key="3">
    <source>
        <dbReference type="ARBA" id="ARBA00005043"/>
    </source>
</evidence>
<evidence type="ECO:0000256" key="8">
    <source>
        <dbReference type="ARBA" id="ARBA00023242"/>
    </source>
</evidence>
<dbReference type="PANTHER" id="PTHR12896:SF1">
    <property type="entry name" value="ELONGATOR COMPLEX PROTEIN 4"/>
    <property type="match status" value="1"/>
</dbReference>
<accession>A0ABV2AKJ7</accession>
<evidence type="ECO:0000256" key="6">
    <source>
        <dbReference type="ARBA" id="ARBA00022490"/>
    </source>
</evidence>
<keyword evidence="6" id="KW-0963">Cytoplasm</keyword>
<dbReference type="Gene3D" id="3.40.50.300">
    <property type="entry name" value="P-loop containing nucleotide triphosphate hydrolases"/>
    <property type="match status" value="1"/>
</dbReference>
<comment type="caution">
    <text evidence="9">The sequence shown here is derived from an EMBL/GenBank/DDBJ whole genome shotgun (WGS) entry which is preliminary data.</text>
</comment>